<dbReference type="InterPro" id="IPR025646">
    <property type="entry name" value="DUF4350"/>
</dbReference>
<organism evidence="3 4">
    <name type="scientific">Croceitalea vernalis</name>
    <dbReference type="NCBI Taxonomy" id="3075599"/>
    <lineage>
        <taxon>Bacteria</taxon>
        <taxon>Pseudomonadati</taxon>
        <taxon>Bacteroidota</taxon>
        <taxon>Flavobacteriia</taxon>
        <taxon>Flavobacteriales</taxon>
        <taxon>Flavobacteriaceae</taxon>
        <taxon>Croceitalea</taxon>
    </lineage>
</organism>
<dbReference type="Proteomes" id="UP001250662">
    <property type="component" value="Unassembled WGS sequence"/>
</dbReference>
<evidence type="ECO:0000259" key="2">
    <source>
        <dbReference type="Pfam" id="PF14258"/>
    </source>
</evidence>
<sequence length="404" mass="46836">MTKKGGVYIVIAVITVGLILLMQYNKPKKINWFTSFVAQHKIPYGTLVVNEILTTNFKNQLEQVYETPFTFINQNKEVEGTYLLINDKIDLGETELNILLDWASKGNTLFIASEGFEYKLLDTLNLEQTSLYNSSDINPNFQHQLVNPKLKSTKVSFDKDYYAMVFDKIDTLKTVVLGEVHTKLDSLEIIDKKVNVIKQSFGQGTIILSTFPKAFTNYFILKDENKSYTAGLLSYLKPTNKIFVDNHHKSGKSFYTSPMYIFLNTKELKWAYYIALIGCLIYVIFEGKRKQRPIAVIQPLKNQTLAFTRTIADMYYETGQQKEITKHQIANFLDYLRTNFYLKTNEFDEHFFTSLASRSYHTKEEIKSLFKYIRYIESQSVLNNSQLQTLSKKIETFKARANGK</sequence>
<feature type="domain" description="DUF4350" evidence="2">
    <location>
        <begin position="40"/>
        <end position="233"/>
    </location>
</feature>
<keyword evidence="4" id="KW-1185">Reference proteome</keyword>
<proteinExistence type="predicted"/>
<keyword evidence="1" id="KW-0472">Membrane</keyword>
<evidence type="ECO:0000313" key="3">
    <source>
        <dbReference type="EMBL" id="MDT0622546.1"/>
    </source>
</evidence>
<dbReference type="EMBL" id="JAVRHU010000004">
    <property type="protein sequence ID" value="MDT0622546.1"/>
    <property type="molecule type" value="Genomic_DNA"/>
</dbReference>
<evidence type="ECO:0000313" key="4">
    <source>
        <dbReference type="Proteomes" id="UP001250662"/>
    </source>
</evidence>
<name>A0ABU3BK54_9FLAO</name>
<comment type="caution">
    <text evidence="3">The sequence shown here is derived from an EMBL/GenBank/DDBJ whole genome shotgun (WGS) entry which is preliminary data.</text>
</comment>
<feature type="transmembrane region" description="Helical" evidence="1">
    <location>
        <begin position="7"/>
        <end position="24"/>
    </location>
</feature>
<reference evidence="3 4" key="1">
    <citation type="submission" date="2023-09" db="EMBL/GenBank/DDBJ databases">
        <authorList>
            <person name="Rey-Velasco X."/>
        </authorList>
    </citation>
    <scope>NUCLEOTIDE SEQUENCE [LARGE SCALE GENOMIC DNA]</scope>
    <source>
        <strain evidence="3 4">P007</strain>
    </source>
</reference>
<evidence type="ECO:0000256" key="1">
    <source>
        <dbReference type="SAM" id="Phobius"/>
    </source>
</evidence>
<feature type="transmembrane region" description="Helical" evidence="1">
    <location>
        <begin position="270"/>
        <end position="285"/>
    </location>
</feature>
<gene>
    <name evidence="3" type="ORF">RM520_13015</name>
</gene>
<protein>
    <submittedName>
        <fullName evidence="3">DUF4350 domain-containing protein</fullName>
    </submittedName>
</protein>
<keyword evidence="1" id="KW-0812">Transmembrane</keyword>
<accession>A0ABU3BK54</accession>
<keyword evidence="1" id="KW-1133">Transmembrane helix</keyword>
<dbReference type="Pfam" id="PF14258">
    <property type="entry name" value="DUF4350"/>
    <property type="match status" value="1"/>
</dbReference>
<dbReference type="RefSeq" id="WP_311388293.1">
    <property type="nucleotide sequence ID" value="NZ_JAVRHU010000004.1"/>
</dbReference>